<protein>
    <submittedName>
        <fullName evidence="6">Tat pathway signal sequence domain protein</fullName>
    </submittedName>
</protein>
<evidence type="ECO:0000259" key="4">
    <source>
        <dbReference type="Pfam" id="PF00384"/>
    </source>
</evidence>
<dbReference type="GO" id="GO:0009055">
    <property type="term" value="F:electron transfer activity"/>
    <property type="evidence" value="ECO:0007669"/>
    <property type="project" value="TreeGrafter"/>
</dbReference>
<dbReference type="PANTHER" id="PTHR43742">
    <property type="entry name" value="TRIMETHYLAMINE-N-OXIDE REDUCTASE"/>
    <property type="match status" value="1"/>
</dbReference>
<dbReference type="GO" id="GO:0009061">
    <property type="term" value="P:anaerobic respiration"/>
    <property type="evidence" value="ECO:0007669"/>
    <property type="project" value="TreeGrafter"/>
</dbReference>
<evidence type="ECO:0000313" key="6">
    <source>
        <dbReference type="EMBL" id="EFX91686.1"/>
    </source>
</evidence>
<sequence>MHMKTQEKINASRRGFIKNTSLGLAGTSLAGGGVNALISTEAAAAEMQTVMTAAHWGVLGVVVENGKVVKFGPAMPSSIENELQTVVPDQVHGETRVKHPMVRKGYLEGNKDTTLRGRDEWMRVSWDKAFELVAKNYLKSTAYLYYSPEVIE</sequence>
<organism evidence="6 7">
    <name type="scientific">Actinobacillus ureae ATCC 25976</name>
    <dbReference type="NCBI Taxonomy" id="887324"/>
    <lineage>
        <taxon>Bacteria</taxon>
        <taxon>Pseudomonadati</taxon>
        <taxon>Pseudomonadota</taxon>
        <taxon>Gammaproteobacteria</taxon>
        <taxon>Pasteurellales</taxon>
        <taxon>Pasteurellaceae</taxon>
        <taxon>Actinobacillus</taxon>
    </lineage>
</organism>
<dbReference type="GO" id="GO:0030288">
    <property type="term" value="C:outer membrane-bounded periplasmic space"/>
    <property type="evidence" value="ECO:0007669"/>
    <property type="project" value="TreeGrafter"/>
</dbReference>
<feature type="domain" description="Molybdopterin oxidoreductase" evidence="4">
    <location>
        <begin position="96"/>
        <end position="139"/>
    </location>
</feature>
<evidence type="ECO:0000313" key="7">
    <source>
        <dbReference type="Proteomes" id="UP000005467"/>
    </source>
</evidence>
<dbReference type="PANTHER" id="PTHR43742:SF10">
    <property type="entry name" value="TRIMETHYLAMINE-N-OXIDE REDUCTASE 2"/>
    <property type="match status" value="1"/>
</dbReference>
<dbReference type="EMBL" id="AEVG01000090">
    <property type="protein sequence ID" value="EFX91686.1"/>
    <property type="molecule type" value="Genomic_DNA"/>
</dbReference>
<comment type="caution">
    <text evidence="6">The sequence shown here is derived from an EMBL/GenBank/DDBJ whole genome shotgun (WGS) entry which is preliminary data.</text>
</comment>
<dbReference type="AlphaFoldDB" id="E8KHD0"/>
<keyword evidence="3" id="KW-0560">Oxidoreductase</keyword>
<feature type="domain" description="Molybdopterin oxidoreductase N-terminal" evidence="5">
    <location>
        <begin position="52"/>
        <end position="92"/>
    </location>
</feature>
<dbReference type="GO" id="GO:0016491">
    <property type="term" value="F:oxidoreductase activity"/>
    <property type="evidence" value="ECO:0007669"/>
    <property type="project" value="UniProtKB-KW"/>
</dbReference>
<dbReference type="GO" id="GO:0030151">
    <property type="term" value="F:molybdenum ion binding"/>
    <property type="evidence" value="ECO:0007669"/>
    <property type="project" value="TreeGrafter"/>
</dbReference>
<evidence type="ECO:0000256" key="1">
    <source>
        <dbReference type="ARBA" id="ARBA00001942"/>
    </source>
</evidence>
<dbReference type="Pfam" id="PF18364">
    <property type="entry name" value="Molybdopterin_N"/>
    <property type="match status" value="1"/>
</dbReference>
<comment type="cofactor">
    <cofactor evidence="1">
        <name>Mo-bis(molybdopterin guanine dinucleotide)</name>
        <dbReference type="ChEBI" id="CHEBI:60539"/>
    </cofactor>
</comment>
<dbReference type="InterPro" id="IPR050612">
    <property type="entry name" value="Prok_Mopterin_Oxidored"/>
</dbReference>
<evidence type="ECO:0000259" key="5">
    <source>
        <dbReference type="Pfam" id="PF18364"/>
    </source>
</evidence>
<dbReference type="PROSITE" id="PS51318">
    <property type="entry name" value="TAT"/>
    <property type="match status" value="1"/>
</dbReference>
<dbReference type="InterPro" id="IPR041460">
    <property type="entry name" value="Molybdopterin_N"/>
</dbReference>
<reference evidence="6 7" key="1">
    <citation type="submission" date="2011-01" db="EMBL/GenBank/DDBJ databases">
        <authorList>
            <person name="Muzny D."/>
            <person name="Qin X."/>
            <person name="Deng J."/>
            <person name="Jiang H."/>
            <person name="Liu Y."/>
            <person name="Qu J."/>
            <person name="Song X.-Z."/>
            <person name="Zhang L."/>
            <person name="Thornton R."/>
            <person name="Coyle M."/>
            <person name="Francisco L."/>
            <person name="Jackson L."/>
            <person name="Javaid M."/>
            <person name="Korchina V."/>
            <person name="Kovar C."/>
            <person name="Mata R."/>
            <person name="Mathew T."/>
            <person name="Ngo R."/>
            <person name="Nguyen L."/>
            <person name="Nguyen N."/>
            <person name="Okwuonu G."/>
            <person name="Ongeri F."/>
            <person name="Pham C."/>
            <person name="Simmons D."/>
            <person name="Wilczek-Boney K."/>
            <person name="Hale W."/>
            <person name="Jakkamsetti A."/>
            <person name="Pham P."/>
            <person name="Ruth R."/>
            <person name="San Lucas F."/>
            <person name="Warren J."/>
            <person name="Zhang J."/>
            <person name="Zhao Z."/>
            <person name="Zhou C."/>
            <person name="Zhu D."/>
            <person name="Lee S."/>
            <person name="Bess C."/>
            <person name="Blankenburg K."/>
            <person name="Forbes L."/>
            <person name="Fu Q."/>
            <person name="Gubbala S."/>
            <person name="Hirani K."/>
            <person name="Jayaseelan J.C."/>
            <person name="Lara F."/>
            <person name="Munidasa M."/>
            <person name="Palculict T."/>
            <person name="Patil S."/>
            <person name="Pu L.-L."/>
            <person name="Saada N."/>
            <person name="Tang L."/>
            <person name="Weissenberger G."/>
            <person name="Zhu Y."/>
            <person name="Hemphill L."/>
            <person name="Shang Y."/>
            <person name="Youmans B."/>
            <person name="Ayvaz T."/>
            <person name="Ross M."/>
            <person name="Santibanez J."/>
            <person name="Aqrawi P."/>
            <person name="Gross S."/>
            <person name="Joshi V."/>
            <person name="Fowler G."/>
            <person name="Nazareth L."/>
            <person name="Reid J."/>
            <person name="Worley K."/>
            <person name="Petrosino J."/>
            <person name="Highlander S."/>
            <person name="Gibbs R."/>
        </authorList>
    </citation>
    <scope>NUCLEOTIDE SEQUENCE [LARGE SCALE GENOMIC DNA]</scope>
    <source>
        <strain evidence="6 7">ATCC 25976</strain>
    </source>
</reference>
<dbReference type="Pfam" id="PF00384">
    <property type="entry name" value="Molybdopterin"/>
    <property type="match status" value="1"/>
</dbReference>
<keyword evidence="2" id="KW-0500">Molybdenum</keyword>
<dbReference type="HOGENOM" id="CLU_000422_10_3_6"/>
<evidence type="ECO:0000256" key="2">
    <source>
        <dbReference type="ARBA" id="ARBA00022505"/>
    </source>
</evidence>
<dbReference type="Gene3D" id="3.40.50.740">
    <property type="match status" value="1"/>
</dbReference>
<dbReference type="InterPro" id="IPR006656">
    <property type="entry name" value="Mopterin_OxRdtase"/>
</dbReference>
<dbReference type="Proteomes" id="UP000005467">
    <property type="component" value="Unassembled WGS sequence"/>
</dbReference>
<proteinExistence type="predicted"/>
<name>E8KHD0_9PAST</name>
<evidence type="ECO:0000256" key="3">
    <source>
        <dbReference type="ARBA" id="ARBA00023002"/>
    </source>
</evidence>
<dbReference type="InterPro" id="IPR006311">
    <property type="entry name" value="TAT_signal"/>
</dbReference>
<dbReference type="SUPFAM" id="SSF53706">
    <property type="entry name" value="Formate dehydrogenase/DMSO reductase, domains 1-3"/>
    <property type="match status" value="1"/>
</dbReference>
<accession>E8KHD0</accession>
<gene>
    <name evidence="6" type="ORF">HMPREF0027_1247</name>
</gene>
<keyword evidence="7" id="KW-1185">Reference proteome</keyword>